<dbReference type="Gene3D" id="1.10.510.10">
    <property type="entry name" value="Transferase(Phosphotransferase) domain 1"/>
    <property type="match status" value="1"/>
</dbReference>
<dbReference type="AlphaFoldDB" id="A0A2V3IJZ0"/>
<keyword evidence="1" id="KW-0808">Transferase</keyword>
<accession>A0A2V3IJZ0</accession>
<keyword evidence="2" id="KW-0547">Nucleotide-binding</keyword>
<evidence type="ECO:0000256" key="4">
    <source>
        <dbReference type="ARBA" id="ARBA00022840"/>
    </source>
</evidence>
<reference evidence="6 7" key="1">
    <citation type="journal article" date="2018" name="Mol. Biol. Evol.">
        <title>Analysis of the draft genome of the red seaweed Gracilariopsis chorda provides insights into genome size evolution in Rhodophyta.</title>
        <authorList>
            <person name="Lee J."/>
            <person name="Yang E.C."/>
            <person name="Graf L."/>
            <person name="Yang J.H."/>
            <person name="Qiu H."/>
            <person name="Zel Zion U."/>
            <person name="Chan C.X."/>
            <person name="Stephens T.G."/>
            <person name="Weber A.P.M."/>
            <person name="Boo G.H."/>
            <person name="Boo S.M."/>
            <person name="Kim K.M."/>
            <person name="Shin Y."/>
            <person name="Jung M."/>
            <person name="Lee S.J."/>
            <person name="Yim H.S."/>
            <person name="Lee J.H."/>
            <person name="Bhattacharya D."/>
            <person name="Yoon H.S."/>
        </authorList>
    </citation>
    <scope>NUCLEOTIDE SEQUENCE [LARGE SCALE GENOMIC DNA]</scope>
    <source>
        <strain evidence="6 7">SKKU-2015</strain>
        <tissue evidence="6">Whole body</tissue>
    </source>
</reference>
<dbReference type="EMBL" id="NBIV01000166">
    <property type="protein sequence ID" value="PXF42392.1"/>
    <property type="molecule type" value="Genomic_DNA"/>
</dbReference>
<dbReference type="Pfam" id="PF00069">
    <property type="entry name" value="Pkinase"/>
    <property type="match status" value="1"/>
</dbReference>
<dbReference type="PROSITE" id="PS50011">
    <property type="entry name" value="PROTEIN_KINASE_DOM"/>
    <property type="match status" value="1"/>
</dbReference>
<evidence type="ECO:0000256" key="1">
    <source>
        <dbReference type="ARBA" id="ARBA00022679"/>
    </source>
</evidence>
<dbReference type="SUPFAM" id="SSF56112">
    <property type="entry name" value="Protein kinase-like (PK-like)"/>
    <property type="match status" value="1"/>
</dbReference>
<evidence type="ECO:0000256" key="3">
    <source>
        <dbReference type="ARBA" id="ARBA00022777"/>
    </source>
</evidence>
<dbReference type="InterPro" id="IPR000719">
    <property type="entry name" value="Prot_kinase_dom"/>
</dbReference>
<keyword evidence="7" id="KW-1185">Reference proteome</keyword>
<evidence type="ECO:0000313" key="6">
    <source>
        <dbReference type="EMBL" id="PXF42392.1"/>
    </source>
</evidence>
<dbReference type="PANTHER" id="PTHR44329">
    <property type="entry name" value="SERINE/THREONINE-PROTEIN KINASE TNNI3K-RELATED"/>
    <property type="match status" value="1"/>
</dbReference>
<comment type="caution">
    <text evidence="6">The sequence shown here is derived from an EMBL/GenBank/DDBJ whole genome shotgun (WGS) entry which is preliminary data.</text>
</comment>
<evidence type="ECO:0000259" key="5">
    <source>
        <dbReference type="PROSITE" id="PS50011"/>
    </source>
</evidence>
<dbReference type="GO" id="GO:0004674">
    <property type="term" value="F:protein serine/threonine kinase activity"/>
    <property type="evidence" value="ECO:0007669"/>
    <property type="project" value="TreeGrafter"/>
</dbReference>
<dbReference type="Gene3D" id="3.30.200.20">
    <property type="entry name" value="Phosphorylase Kinase, domain 1"/>
    <property type="match status" value="1"/>
</dbReference>
<proteinExistence type="predicted"/>
<dbReference type="PIRSF" id="PIRSF000654">
    <property type="entry name" value="Integrin-linked_kinase"/>
    <property type="match status" value="1"/>
</dbReference>
<dbReference type="GO" id="GO:0005524">
    <property type="term" value="F:ATP binding"/>
    <property type="evidence" value="ECO:0007669"/>
    <property type="project" value="UniProtKB-KW"/>
</dbReference>
<protein>
    <submittedName>
        <fullName evidence="6">Serine/threonine-protein kinase STY8</fullName>
    </submittedName>
</protein>
<dbReference type="OrthoDB" id="933at2759"/>
<dbReference type="InterPro" id="IPR011009">
    <property type="entry name" value="Kinase-like_dom_sf"/>
</dbReference>
<dbReference type="InterPro" id="IPR051681">
    <property type="entry name" value="Ser/Thr_Kinases-Pseudokinases"/>
</dbReference>
<sequence>MMNSVRVPIPTFSSRDFEEFIPVAEGTTSRVYQAKLHGLKVAVKTLKPLDEIEEPSTREHVEKDFENELLTNMRLRHPNILLCLGCVRTKKLESLIFEFCEGGRLKCSKYGPTKLQKGLEICSGVARALCFAHGLGILHRDVKPSQVLMHANVPKLGDWGLATYAGEEGCRTGETGTWEFMAPEVIRSERYGLPADVFSFGVLLYCVITGVDYPYMDKYLTASQAAMGVAKRDLRPSMTSSLPEIVSHITVSCWAADPEARPSMTRVVSMLEKAESQCIAKGGPNSNGWPSWVWGW</sequence>
<dbReference type="Proteomes" id="UP000247409">
    <property type="component" value="Unassembled WGS sequence"/>
</dbReference>
<organism evidence="6 7">
    <name type="scientific">Gracilariopsis chorda</name>
    <dbReference type="NCBI Taxonomy" id="448386"/>
    <lineage>
        <taxon>Eukaryota</taxon>
        <taxon>Rhodophyta</taxon>
        <taxon>Florideophyceae</taxon>
        <taxon>Rhodymeniophycidae</taxon>
        <taxon>Gracilariales</taxon>
        <taxon>Gracilariaceae</taxon>
        <taxon>Gracilariopsis</taxon>
    </lineage>
</organism>
<evidence type="ECO:0000256" key="2">
    <source>
        <dbReference type="ARBA" id="ARBA00022741"/>
    </source>
</evidence>
<name>A0A2V3IJZ0_9FLOR</name>
<feature type="domain" description="Protein kinase" evidence="5">
    <location>
        <begin position="17"/>
        <end position="279"/>
    </location>
</feature>
<evidence type="ECO:0000313" key="7">
    <source>
        <dbReference type="Proteomes" id="UP000247409"/>
    </source>
</evidence>
<keyword evidence="4" id="KW-0067">ATP-binding</keyword>
<keyword evidence="3 6" id="KW-0418">Kinase</keyword>
<gene>
    <name evidence="6" type="ORF">BWQ96_07912</name>
</gene>
<dbReference type="STRING" id="448386.A0A2V3IJZ0"/>
<dbReference type="PANTHER" id="PTHR44329:SF288">
    <property type="entry name" value="MITOGEN-ACTIVATED PROTEIN KINASE KINASE KINASE 20"/>
    <property type="match status" value="1"/>
</dbReference>